<dbReference type="PANTHER" id="PTHR33198">
    <property type="entry name" value="ANK_REP_REGION DOMAIN-CONTAINING PROTEIN-RELATED"/>
    <property type="match status" value="1"/>
</dbReference>
<accession>A0A6A4VNG7</accession>
<proteinExistence type="predicted"/>
<evidence type="ECO:0000256" key="1">
    <source>
        <dbReference type="SAM" id="MobiDB-lite"/>
    </source>
</evidence>
<dbReference type="EMBL" id="VIIS01001825">
    <property type="protein sequence ID" value="KAF0292272.1"/>
    <property type="molecule type" value="Genomic_DNA"/>
</dbReference>
<dbReference type="AlphaFoldDB" id="A0A6A4VNG7"/>
<dbReference type="PANTHER" id="PTHR33198:SF19">
    <property type="entry name" value="CCHC-TYPE DOMAIN-CONTAINING PROTEIN"/>
    <property type="match status" value="1"/>
</dbReference>
<dbReference type="Proteomes" id="UP000440578">
    <property type="component" value="Unassembled WGS sequence"/>
</dbReference>
<dbReference type="OrthoDB" id="6379273at2759"/>
<comment type="caution">
    <text evidence="2">The sequence shown here is derived from an EMBL/GenBank/DDBJ whole genome shotgun (WGS) entry which is preliminary data.</text>
</comment>
<feature type="compositionally biased region" description="Pro residues" evidence="1">
    <location>
        <begin position="40"/>
        <end position="51"/>
    </location>
</feature>
<name>A0A6A4VNG7_AMPAM</name>
<sequence length="171" mass="18828">MQQQAQLSAQREERLGQLVERLVADRQPPAVVAGDEVPPATRPPAAAPPVRLPAAATPAPHLSSSTSLRDFAVWREKLDGYMLLTGASALPVTAQRAALLSLLDEDWHRVLRYGLSVTDDSPLSEVVDAMESHLRKQRSVLVDRRAFYARVQEEGENFEEFLCGAKELAAF</sequence>
<evidence type="ECO:0000313" key="3">
    <source>
        <dbReference type="Proteomes" id="UP000440578"/>
    </source>
</evidence>
<keyword evidence="3" id="KW-1185">Reference proteome</keyword>
<protein>
    <submittedName>
        <fullName evidence="2">Uncharacterized protein</fullName>
    </submittedName>
</protein>
<feature type="region of interest" description="Disordered" evidence="1">
    <location>
        <begin position="28"/>
        <end position="61"/>
    </location>
</feature>
<gene>
    <name evidence="2" type="ORF">FJT64_009737</name>
</gene>
<evidence type="ECO:0000313" key="2">
    <source>
        <dbReference type="EMBL" id="KAF0292272.1"/>
    </source>
</evidence>
<organism evidence="2 3">
    <name type="scientific">Amphibalanus amphitrite</name>
    <name type="common">Striped barnacle</name>
    <name type="synonym">Balanus amphitrite</name>
    <dbReference type="NCBI Taxonomy" id="1232801"/>
    <lineage>
        <taxon>Eukaryota</taxon>
        <taxon>Metazoa</taxon>
        <taxon>Ecdysozoa</taxon>
        <taxon>Arthropoda</taxon>
        <taxon>Crustacea</taxon>
        <taxon>Multicrustacea</taxon>
        <taxon>Cirripedia</taxon>
        <taxon>Thoracica</taxon>
        <taxon>Thoracicalcarea</taxon>
        <taxon>Balanomorpha</taxon>
        <taxon>Balanoidea</taxon>
        <taxon>Balanidae</taxon>
        <taxon>Amphibalaninae</taxon>
        <taxon>Amphibalanus</taxon>
    </lineage>
</organism>
<reference evidence="2 3" key="1">
    <citation type="submission" date="2019-07" db="EMBL/GenBank/DDBJ databases">
        <title>Draft genome assembly of a fouling barnacle, Amphibalanus amphitrite (Darwin, 1854): The first reference genome for Thecostraca.</title>
        <authorList>
            <person name="Kim W."/>
        </authorList>
    </citation>
    <scope>NUCLEOTIDE SEQUENCE [LARGE SCALE GENOMIC DNA]</scope>
    <source>
        <strain evidence="2">SNU_AA5</strain>
        <tissue evidence="2">Soma without cirri and trophi</tissue>
    </source>
</reference>